<dbReference type="GO" id="GO:0003924">
    <property type="term" value="F:GTPase activity"/>
    <property type="evidence" value="ECO:0007669"/>
    <property type="project" value="UniProtKB-UniRule"/>
</dbReference>
<comment type="similarity">
    <text evidence="6">Belongs to the TRAFAC class OBG-HflX-like GTPase superfamily. HflX GTPase family.</text>
</comment>
<dbReference type="InterPro" id="IPR016496">
    <property type="entry name" value="GTPase_HflX"/>
</dbReference>
<feature type="binding site" evidence="8">
    <location>
        <position position="229"/>
    </location>
    <ligand>
        <name>Mg(2+)</name>
        <dbReference type="ChEBI" id="CHEBI:18420"/>
    </ligand>
</feature>
<dbReference type="STRING" id="1420851.AU255_03610"/>
<evidence type="ECO:0000256" key="5">
    <source>
        <dbReference type="ARBA" id="ARBA00023134"/>
    </source>
</evidence>
<comment type="subunit">
    <text evidence="6">Monomer. Associates with the 50S ribosomal subunit.</text>
</comment>
<dbReference type="GO" id="GO:0005525">
    <property type="term" value="F:GTP binding"/>
    <property type="evidence" value="ECO:0007669"/>
    <property type="project" value="UniProtKB-UniRule"/>
</dbReference>
<dbReference type="GO" id="GO:0046872">
    <property type="term" value="F:metal ion binding"/>
    <property type="evidence" value="ECO:0007669"/>
    <property type="project" value="UniProtKB-KW"/>
</dbReference>
<evidence type="ECO:0000256" key="8">
    <source>
        <dbReference type="PIRSR" id="PIRSR006809-2"/>
    </source>
</evidence>
<keyword evidence="3 6" id="KW-0547">Nucleotide-binding</keyword>
<dbReference type="Proteomes" id="UP000191980">
    <property type="component" value="Unassembled WGS sequence"/>
</dbReference>
<dbReference type="GO" id="GO:0043022">
    <property type="term" value="F:ribosome binding"/>
    <property type="evidence" value="ECO:0007669"/>
    <property type="project" value="TreeGrafter"/>
</dbReference>
<keyword evidence="4 8" id="KW-0460">Magnesium</keyword>
<dbReference type="PRINTS" id="PR00326">
    <property type="entry name" value="GTP1OBG"/>
</dbReference>
<evidence type="ECO:0000256" key="6">
    <source>
        <dbReference type="HAMAP-Rule" id="MF_00900"/>
    </source>
</evidence>
<dbReference type="OrthoDB" id="9812272at2"/>
<comment type="caution">
    <text evidence="10">The sequence shown here is derived from an EMBL/GenBank/DDBJ whole genome shotgun (WGS) entry which is preliminary data.</text>
</comment>
<dbReference type="Gene3D" id="3.40.50.11060">
    <property type="entry name" value="GTPase HflX, N-terminal domain"/>
    <property type="match status" value="1"/>
</dbReference>
<organism evidence="10 11">
    <name type="scientific">Methyloprofundus sedimenti</name>
    <dbReference type="NCBI Taxonomy" id="1420851"/>
    <lineage>
        <taxon>Bacteria</taxon>
        <taxon>Pseudomonadati</taxon>
        <taxon>Pseudomonadota</taxon>
        <taxon>Gammaproteobacteria</taxon>
        <taxon>Methylococcales</taxon>
        <taxon>Methylococcaceae</taxon>
        <taxon>Methyloprofundus</taxon>
    </lineage>
</organism>
<dbReference type="PANTHER" id="PTHR10229">
    <property type="entry name" value="GTP-BINDING PROTEIN HFLX"/>
    <property type="match status" value="1"/>
</dbReference>
<dbReference type="Pfam" id="PF16360">
    <property type="entry name" value="GTP-bdg_M"/>
    <property type="match status" value="1"/>
</dbReference>
<comment type="cofactor">
    <cofactor evidence="8">
        <name>Mg(2+)</name>
        <dbReference type="ChEBI" id="CHEBI:18420"/>
    </cofactor>
</comment>
<evidence type="ECO:0000256" key="7">
    <source>
        <dbReference type="PIRSR" id="PIRSR006809-1"/>
    </source>
</evidence>
<evidence type="ECO:0000256" key="4">
    <source>
        <dbReference type="ARBA" id="ARBA00022842"/>
    </source>
</evidence>
<name>A0A1V8M613_9GAMM</name>
<feature type="binding site" evidence="7">
    <location>
        <begin position="202"/>
        <end position="209"/>
    </location>
    <ligand>
        <name>GTP</name>
        <dbReference type="ChEBI" id="CHEBI:37565"/>
    </ligand>
</feature>
<feature type="binding site" evidence="7">
    <location>
        <begin position="227"/>
        <end position="231"/>
    </location>
    <ligand>
        <name>GTP</name>
        <dbReference type="ChEBI" id="CHEBI:37565"/>
    </ligand>
</feature>
<dbReference type="InterPro" id="IPR006073">
    <property type="entry name" value="GTP-bd"/>
</dbReference>
<dbReference type="GO" id="GO:0005737">
    <property type="term" value="C:cytoplasm"/>
    <property type="evidence" value="ECO:0007669"/>
    <property type="project" value="UniProtKB-SubCell"/>
</dbReference>
<comment type="subcellular location">
    <subcellularLocation>
        <location evidence="6">Cytoplasm</location>
    </subcellularLocation>
    <text evidence="6">May associate with membranes.</text>
</comment>
<proteinExistence type="inferred from homology"/>
<dbReference type="PROSITE" id="PS51705">
    <property type="entry name" value="G_HFLX"/>
    <property type="match status" value="1"/>
</dbReference>
<feature type="domain" description="Hflx-type G" evidence="9">
    <location>
        <begin position="196"/>
        <end position="363"/>
    </location>
</feature>
<dbReference type="FunFam" id="3.40.50.300:FF:000173">
    <property type="entry name" value="GTPase HflX"/>
    <property type="match status" value="1"/>
</dbReference>
<dbReference type="CDD" id="cd01878">
    <property type="entry name" value="HflX"/>
    <property type="match status" value="1"/>
</dbReference>
<dbReference type="Pfam" id="PF01926">
    <property type="entry name" value="MMR_HSR1"/>
    <property type="match status" value="1"/>
</dbReference>
<comment type="function">
    <text evidence="6">GTPase that associates with the 50S ribosomal subunit and may have a role during protein synthesis or ribosome biogenesis.</text>
</comment>
<dbReference type="NCBIfam" id="NF008280">
    <property type="entry name" value="PRK11058.1"/>
    <property type="match status" value="1"/>
</dbReference>
<evidence type="ECO:0000256" key="1">
    <source>
        <dbReference type="ARBA" id="ARBA00022490"/>
    </source>
</evidence>
<keyword evidence="2 8" id="KW-0479">Metal-binding</keyword>
<dbReference type="InterPro" id="IPR027417">
    <property type="entry name" value="P-loop_NTPase"/>
</dbReference>
<dbReference type="Pfam" id="PF13167">
    <property type="entry name" value="GTP-bdg_N"/>
    <property type="match status" value="1"/>
</dbReference>
<keyword evidence="5 6" id="KW-0342">GTP-binding</keyword>
<evidence type="ECO:0000313" key="10">
    <source>
        <dbReference type="EMBL" id="OQK16999.1"/>
    </source>
</evidence>
<dbReference type="RefSeq" id="WP_080521615.1">
    <property type="nucleotide sequence ID" value="NZ_LPUF01000001.1"/>
</dbReference>
<dbReference type="InterPro" id="IPR042108">
    <property type="entry name" value="GTPase_HflX_N_sf"/>
</dbReference>
<dbReference type="PIRSF" id="PIRSF006809">
    <property type="entry name" value="GTP-binding_hflX_prd"/>
    <property type="match status" value="1"/>
</dbReference>
<reference evidence="10 11" key="1">
    <citation type="submission" date="2015-12" db="EMBL/GenBank/DDBJ databases">
        <authorList>
            <person name="Shamseldin A."/>
            <person name="Moawad H."/>
            <person name="Abd El-Rahim W.M."/>
            <person name="Sadowsky M.J."/>
        </authorList>
    </citation>
    <scope>NUCLEOTIDE SEQUENCE [LARGE SCALE GENOMIC DNA]</scope>
    <source>
        <strain evidence="10 11">WF1</strain>
    </source>
</reference>
<feature type="binding site" evidence="7">
    <location>
        <begin position="315"/>
        <end position="318"/>
    </location>
    <ligand>
        <name>GTP</name>
        <dbReference type="ChEBI" id="CHEBI:37565"/>
    </ligand>
</feature>
<dbReference type="Gene3D" id="3.40.50.300">
    <property type="entry name" value="P-loop containing nucleotide triphosphate hydrolases"/>
    <property type="match status" value="1"/>
</dbReference>
<dbReference type="HAMAP" id="MF_00900">
    <property type="entry name" value="GTPase_HflX"/>
    <property type="match status" value="1"/>
</dbReference>
<dbReference type="InterPro" id="IPR025121">
    <property type="entry name" value="GTPase_HflX_N"/>
</dbReference>
<feature type="binding site" evidence="7">
    <location>
        <begin position="249"/>
        <end position="252"/>
    </location>
    <ligand>
        <name>GTP</name>
        <dbReference type="ChEBI" id="CHEBI:37565"/>
    </ligand>
</feature>
<evidence type="ECO:0000256" key="3">
    <source>
        <dbReference type="ARBA" id="ARBA00022741"/>
    </source>
</evidence>
<dbReference type="NCBIfam" id="TIGR03156">
    <property type="entry name" value="GTP_HflX"/>
    <property type="match status" value="1"/>
</dbReference>
<gene>
    <name evidence="6" type="primary">hflX</name>
    <name evidence="10" type="ORF">AU255_03610</name>
</gene>
<dbReference type="InterPro" id="IPR030394">
    <property type="entry name" value="G_HFLX_dom"/>
</dbReference>
<dbReference type="PANTHER" id="PTHR10229:SF0">
    <property type="entry name" value="GTP-BINDING PROTEIN 6-RELATED"/>
    <property type="match status" value="1"/>
</dbReference>
<protein>
    <recommendedName>
        <fullName evidence="6">GTPase HflX</fullName>
    </recommendedName>
    <alternativeName>
        <fullName evidence="6">GTP-binding protein HflX</fullName>
    </alternativeName>
</protein>
<dbReference type="Gene3D" id="6.10.250.2860">
    <property type="match status" value="1"/>
</dbReference>
<dbReference type="AlphaFoldDB" id="A0A1V8M613"/>
<feature type="binding site" evidence="7">
    <location>
        <begin position="341"/>
        <end position="343"/>
    </location>
    <ligand>
        <name>GTP</name>
        <dbReference type="ChEBI" id="CHEBI:37565"/>
    </ligand>
</feature>
<dbReference type="SUPFAM" id="SSF52540">
    <property type="entry name" value="P-loop containing nucleoside triphosphate hydrolases"/>
    <property type="match status" value="1"/>
</dbReference>
<evidence type="ECO:0000313" key="11">
    <source>
        <dbReference type="Proteomes" id="UP000191980"/>
    </source>
</evidence>
<keyword evidence="1 6" id="KW-0963">Cytoplasm</keyword>
<dbReference type="FunFam" id="3.40.50.11060:FF:000001">
    <property type="entry name" value="GTPase HflX"/>
    <property type="match status" value="1"/>
</dbReference>
<evidence type="ECO:0000256" key="2">
    <source>
        <dbReference type="ARBA" id="ARBA00022723"/>
    </source>
</evidence>
<feature type="binding site" evidence="8">
    <location>
        <position position="209"/>
    </location>
    <ligand>
        <name>Mg(2+)</name>
        <dbReference type="ChEBI" id="CHEBI:18420"/>
    </ligand>
</feature>
<accession>A0A1V8M613</accession>
<evidence type="ECO:0000259" key="9">
    <source>
        <dbReference type="PROSITE" id="PS51705"/>
    </source>
</evidence>
<dbReference type="InterPro" id="IPR032305">
    <property type="entry name" value="GTP-bd_M"/>
</dbReference>
<keyword evidence="11" id="KW-1185">Reference proteome</keyword>
<dbReference type="EMBL" id="LPUF01000001">
    <property type="protein sequence ID" value="OQK16999.1"/>
    <property type="molecule type" value="Genomic_DNA"/>
</dbReference>
<sequence>MFDRPESGERAVLVHINLYEGQEDLNELKELARSAGAEVVHVLTGSRKYPDAKYFIGSGKLEELRAVIEETEADLVLFNHVLTPSQERNLEAALEFRVVDRNGLILDIFALRAKSYDGKLQVELAQLNHLSSRLTRGWTHLDRQKGGIGMRGTGETQLEDDRRQVGARIKLVQSRLEKVVKQRHQGRARRKRSETPGLSLVGYTNAGKSTLFNRLTGADIYAADQLFATLDPTLRRFKLPNAAEVVLADTVGFIRHLPHELVAAFKSTLQEATEADLLLHIIDANDEYRAETIAEVNRVLKEIGADTNQQLEVFNKIDLLDDFEPHIDRNDQGLPIRVWVSAKTGAGMGLLLQALAEIFSATKVTRLCHLLPSQGSVRAKLFSVAHIMQEDFTEQGGWDLLVEIDQQYMGVLGDVDVEEII</sequence>